<evidence type="ECO:0000313" key="1">
    <source>
        <dbReference type="EMBL" id="KAJ7991258.1"/>
    </source>
</evidence>
<gene>
    <name evidence="1" type="ORF">DPEC_G00295450</name>
</gene>
<keyword evidence="2" id="KW-1185">Reference proteome</keyword>
<comment type="caution">
    <text evidence="1">The sequence shown here is derived from an EMBL/GenBank/DDBJ whole genome shotgun (WGS) entry which is preliminary data.</text>
</comment>
<evidence type="ECO:0000313" key="2">
    <source>
        <dbReference type="Proteomes" id="UP001157502"/>
    </source>
</evidence>
<accession>A0ACC2FIU5</accession>
<proteinExistence type="predicted"/>
<sequence length="106" mass="11981">MGSGLKRTLEQVKCRWKNLRARTTKDLAEAKNTQTGNKRFKKGEYTDVVLDIIGGENSKALHWIQGVVPDGEPTIVEESEPVPPDADDRFILDLSPVRENNLDPHW</sequence>
<dbReference type="Proteomes" id="UP001157502">
    <property type="component" value="Chromosome 27"/>
</dbReference>
<reference evidence="1" key="1">
    <citation type="submission" date="2021-05" db="EMBL/GenBank/DDBJ databases">
        <authorList>
            <person name="Pan Q."/>
            <person name="Jouanno E."/>
            <person name="Zahm M."/>
            <person name="Klopp C."/>
            <person name="Cabau C."/>
            <person name="Louis A."/>
            <person name="Berthelot C."/>
            <person name="Parey E."/>
            <person name="Roest Crollius H."/>
            <person name="Montfort J."/>
            <person name="Robinson-Rechavi M."/>
            <person name="Bouchez O."/>
            <person name="Lampietro C."/>
            <person name="Lopez Roques C."/>
            <person name="Donnadieu C."/>
            <person name="Postlethwait J."/>
            <person name="Bobe J."/>
            <person name="Dillon D."/>
            <person name="Chandos A."/>
            <person name="von Hippel F."/>
            <person name="Guiguen Y."/>
        </authorList>
    </citation>
    <scope>NUCLEOTIDE SEQUENCE</scope>
    <source>
        <strain evidence="1">YG-Jan2019</strain>
    </source>
</reference>
<organism evidence="1 2">
    <name type="scientific">Dallia pectoralis</name>
    <name type="common">Alaska blackfish</name>
    <dbReference type="NCBI Taxonomy" id="75939"/>
    <lineage>
        <taxon>Eukaryota</taxon>
        <taxon>Metazoa</taxon>
        <taxon>Chordata</taxon>
        <taxon>Craniata</taxon>
        <taxon>Vertebrata</taxon>
        <taxon>Euteleostomi</taxon>
        <taxon>Actinopterygii</taxon>
        <taxon>Neopterygii</taxon>
        <taxon>Teleostei</taxon>
        <taxon>Protacanthopterygii</taxon>
        <taxon>Esociformes</taxon>
        <taxon>Umbridae</taxon>
        <taxon>Dallia</taxon>
    </lineage>
</organism>
<protein>
    <submittedName>
        <fullName evidence="1">Uncharacterized protein</fullName>
    </submittedName>
</protein>
<name>A0ACC2FIU5_DALPE</name>
<dbReference type="EMBL" id="CM055754">
    <property type="protein sequence ID" value="KAJ7991258.1"/>
    <property type="molecule type" value="Genomic_DNA"/>
</dbReference>